<evidence type="ECO:0000256" key="5">
    <source>
        <dbReference type="ARBA" id="ARBA00023136"/>
    </source>
</evidence>
<feature type="transmembrane region" description="Helical" evidence="7">
    <location>
        <begin position="37"/>
        <end position="58"/>
    </location>
</feature>
<proteinExistence type="predicted"/>
<keyword evidence="2" id="KW-1003">Cell membrane</keyword>
<evidence type="ECO:0000313" key="9">
    <source>
        <dbReference type="Proteomes" id="UP001596442"/>
    </source>
</evidence>
<keyword evidence="9" id="KW-1185">Reference proteome</keyword>
<dbReference type="AlphaFoldDB" id="A0ABD5SAP0"/>
<dbReference type="Pfam" id="PF13520">
    <property type="entry name" value="AA_permease_2"/>
    <property type="match status" value="1"/>
</dbReference>
<accession>A0ABD5SAP0</accession>
<feature type="transmembrane region" description="Helical" evidence="7">
    <location>
        <begin position="120"/>
        <end position="141"/>
    </location>
</feature>
<feature type="transmembrane region" description="Helical" evidence="7">
    <location>
        <begin position="9"/>
        <end position="31"/>
    </location>
</feature>
<organism evidence="8 9">
    <name type="scientific">Halorubrum tibetense</name>
    <dbReference type="NCBI Taxonomy" id="175631"/>
    <lineage>
        <taxon>Archaea</taxon>
        <taxon>Methanobacteriati</taxon>
        <taxon>Methanobacteriota</taxon>
        <taxon>Stenosarchaea group</taxon>
        <taxon>Halobacteria</taxon>
        <taxon>Halobacteriales</taxon>
        <taxon>Haloferacaceae</taxon>
        <taxon>Halorubrum</taxon>
    </lineage>
</organism>
<evidence type="ECO:0000256" key="4">
    <source>
        <dbReference type="ARBA" id="ARBA00022989"/>
    </source>
</evidence>
<feature type="transmembrane region" description="Helical" evidence="7">
    <location>
        <begin position="358"/>
        <end position="376"/>
    </location>
</feature>
<evidence type="ECO:0000256" key="3">
    <source>
        <dbReference type="ARBA" id="ARBA00022692"/>
    </source>
</evidence>
<evidence type="ECO:0000256" key="6">
    <source>
        <dbReference type="SAM" id="MobiDB-lite"/>
    </source>
</evidence>
<name>A0ABD5SAP0_9EURY</name>
<dbReference type="SUPFAM" id="SSF52402">
    <property type="entry name" value="Adenine nucleotide alpha hydrolases-like"/>
    <property type="match status" value="1"/>
</dbReference>
<dbReference type="EMBL" id="JBHSWW010000056">
    <property type="protein sequence ID" value="MFC6753006.1"/>
    <property type="molecule type" value="Genomic_DNA"/>
</dbReference>
<feature type="transmembrane region" description="Helical" evidence="7">
    <location>
        <begin position="388"/>
        <end position="408"/>
    </location>
</feature>
<evidence type="ECO:0000256" key="7">
    <source>
        <dbReference type="SAM" id="Phobius"/>
    </source>
</evidence>
<dbReference type="RefSeq" id="WP_379780228.1">
    <property type="nucleotide sequence ID" value="NZ_JBHSWW010000056.1"/>
</dbReference>
<keyword evidence="3 7" id="KW-0812">Transmembrane</keyword>
<gene>
    <name evidence="8" type="ORF">ACFQEU_05930</name>
</gene>
<comment type="caution">
    <text evidence="8">The sequence shown here is derived from an EMBL/GenBank/DDBJ whole genome shotgun (WGS) entry which is preliminary data.</text>
</comment>
<evidence type="ECO:0000313" key="8">
    <source>
        <dbReference type="EMBL" id="MFC6753006.1"/>
    </source>
</evidence>
<dbReference type="InterPro" id="IPR002293">
    <property type="entry name" value="AA/rel_permease1"/>
</dbReference>
<keyword evidence="5 7" id="KW-0472">Membrane</keyword>
<dbReference type="PANTHER" id="PTHR42770:SF11">
    <property type="entry name" value="INNER MEMBRANE TRANSPORT PROTEIN YBAT"/>
    <property type="match status" value="1"/>
</dbReference>
<feature type="transmembrane region" description="Helical" evidence="7">
    <location>
        <begin position="84"/>
        <end position="114"/>
    </location>
</feature>
<feature type="transmembrane region" description="Helical" evidence="7">
    <location>
        <begin position="414"/>
        <end position="433"/>
    </location>
</feature>
<evidence type="ECO:0000256" key="2">
    <source>
        <dbReference type="ARBA" id="ARBA00022475"/>
    </source>
</evidence>
<protein>
    <submittedName>
        <fullName evidence="8">APC family permease</fullName>
    </submittedName>
</protein>
<feature type="compositionally biased region" description="Gly residues" evidence="6">
    <location>
        <begin position="564"/>
        <end position="576"/>
    </location>
</feature>
<feature type="transmembrane region" description="Helical" evidence="7">
    <location>
        <begin position="224"/>
        <end position="245"/>
    </location>
</feature>
<feature type="region of interest" description="Disordered" evidence="6">
    <location>
        <begin position="548"/>
        <end position="584"/>
    </location>
</feature>
<dbReference type="InterPro" id="IPR050367">
    <property type="entry name" value="APC_superfamily"/>
</dbReference>
<feature type="transmembrane region" description="Helical" evidence="7">
    <location>
        <begin position="153"/>
        <end position="172"/>
    </location>
</feature>
<dbReference type="Gene3D" id="1.20.1740.10">
    <property type="entry name" value="Amino acid/polyamine transporter I"/>
    <property type="match status" value="1"/>
</dbReference>
<feature type="transmembrane region" description="Helical" evidence="7">
    <location>
        <begin position="192"/>
        <end position="212"/>
    </location>
</feature>
<feature type="transmembrane region" description="Helical" evidence="7">
    <location>
        <begin position="334"/>
        <end position="352"/>
    </location>
</feature>
<dbReference type="GO" id="GO:0005886">
    <property type="term" value="C:plasma membrane"/>
    <property type="evidence" value="ECO:0007669"/>
    <property type="project" value="UniProtKB-SubCell"/>
</dbReference>
<comment type="subcellular location">
    <subcellularLocation>
        <location evidence="1">Cell membrane</location>
        <topology evidence="1">Multi-pass membrane protein</topology>
    </subcellularLocation>
</comment>
<evidence type="ECO:0000256" key="1">
    <source>
        <dbReference type="ARBA" id="ARBA00004651"/>
    </source>
</evidence>
<keyword evidence="4 7" id="KW-1133">Transmembrane helix</keyword>
<dbReference type="Proteomes" id="UP001596442">
    <property type="component" value="Unassembled WGS sequence"/>
</dbReference>
<feature type="transmembrane region" description="Helical" evidence="7">
    <location>
        <begin position="282"/>
        <end position="304"/>
    </location>
</feature>
<dbReference type="PANTHER" id="PTHR42770">
    <property type="entry name" value="AMINO ACID TRANSPORTER-RELATED"/>
    <property type="match status" value="1"/>
</dbReference>
<sequence>MVSGLKRDLGLFSVGAISIGAMVGSGIFILPALAYRIAGPTMVLAFLLAGVLVLPAALSKIEMATAMPQDGGTYLYIERGMGPLFGTIAGLGTWFSLSFKGALALVGGVPYLLYVLGGDLPVSIEAIAIGIALVLIALNLVGSDVTGRFQVGIVVVMLAAMTIFVVAGIPAVESSRLSGSFDPRAAGSLSLLEATGAVYVSYAGVTKIASVAEEIENPSRNIPLGMLGSLFFTGGLYVLIVWVLVGVLPVNEAGGLANIGIPGAEDAIVAEAGRLLLGTPGVAIVTLAAMLALISTANAGVLSASRYPFAMARDDLAPSSLTEISDRFNTPTRAVMLTGAVILVMIAVFPILQIAKLASAFKILVFVLINVALISFREGAVEGYDPDWIAPLYPWIQIFGIVAGFVLLSQMGTIPIVGAVIIIAGSLAWYYGYVRKRIDREGAARDTVRRNIGDAAVERTRELFESDTEYDVLVGVTERTSERAKRDMLRVATDLGRLRSTVVSVVEFLDIPHRVFAEDHVEVHDTDPPEWLGTDADDRPDWVPHGSVNPPTLTSGGVEVTGDSIGGNGDSGGSGPGDPTETDAAADTRIEYREVDSEDHKRAMVDVATLEGYDLLMVERDRADFHRRLFGGETDWLLDNAPCDVVLVEDRGLDGLDEISVVANRGAYDPVKLLLADAIAEEADATINLLQAIPEDAPDTQRETMEAYHTDLISICTVPTRSTVIETDNRIEGLTRFVGDADLLVTGVDRTGMTGRLLGRPGNELVESVDCTALMVQTHDGRESRSRVKRFLTDYLFA</sequence>
<reference evidence="8 9" key="1">
    <citation type="journal article" date="2019" name="Int. J. Syst. Evol. Microbiol.">
        <title>The Global Catalogue of Microorganisms (GCM) 10K type strain sequencing project: providing services to taxonomists for standard genome sequencing and annotation.</title>
        <authorList>
            <consortium name="The Broad Institute Genomics Platform"/>
            <consortium name="The Broad Institute Genome Sequencing Center for Infectious Disease"/>
            <person name="Wu L."/>
            <person name="Ma J."/>
        </authorList>
    </citation>
    <scope>NUCLEOTIDE SEQUENCE [LARGE SCALE GENOMIC DNA]</scope>
    <source>
        <strain evidence="8 9">CGMCC 1.3239</strain>
    </source>
</reference>
<dbReference type="Gene3D" id="3.40.50.12370">
    <property type="match status" value="1"/>
</dbReference>